<sequence>MRFLLLLRRLIFGRSLKQWIVPTGVFFAVVYIILFSTTDGRTNSFSKKLAHYFMDDGKQFISKEYCNPTSIKRRTHITNRTNIACKPHIASETACNLAQELYTTNPKLQTCGYSRPVEICTFEHSSSSSTRISYKCSVKDCLKYERNNILVWSVSKDSGELRQNEYFTDEEDFQNSINNIVSDARKAGFTFLLFECTDERTYQRPNHDFIGQMFLIPPLPLKKYDQPENDQKININMLMIDSAARSHFYRSLPRTISTFSTINKYRHVKAEVLDFELFQSIEGHTAENLHGLFTGKLFPKSFTGADRERSAIGVGDFMKLFKEKGYKTVYQDDLCFNEFWGMRLDLGSPDNWIDFQKAITDNSIESTGLTQSSCKILSINNVSTPFNGPDGPLCFNARFTANQYLDYTHLHHEFAGRQNQKLLTFSTICVAHEHTGTRLQSIDADLAKYARKMAEVDNTITMIFADHGNTYTHYTHAVMEGRFEQFHPSLFMIIPNGVKEKLGKQIMASLRENQYRLFTLLDLREAFINIPKSPKPVGLFGPISNSRTCDDLDLRLPNLCVCEGWDAEVKNDTNQMGILHFAVGQLNNKIQDQQLEIRTQTLIPKCQMLRPTSFYNVRERNKGGKMITSLDFTTLSGNGASGSHDVFHVEIESEIDRNLPSRNMKLLNFDRISKYGPYRACVDQEVDVRLCVCDIQKVTPVRNIEDVVAYEIGFSFPRLIEPVDISIVKNSRISRCLYLRKISYPEVTSESKTSLYSITYEVANVCKTKVKAILNIELDNLKSSTAGPFEVKLAPFTTKFLVTAIRDTPYWDSTISSEAIQGEPLL</sequence>
<dbReference type="Pfam" id="PF02995">
    <property type="entry name" value="DUF229"/>
    <property type="match status" value="1"/>
</dbReference>
<keyword evidence="1" id="KW-0472">Membrane</keyword>
<keyword evidence="3" id="KW-1185">Reference proteome</keyword>
<dbReference type="SUPFAM" id="SSF53649">
    <property type="entry name" value="Alkaline phosphatase-like"/>
    <property type="match status" value="2"/>
</dbReference>
<protein>
    <submittedName>
        <fullName evidence="2">Uncharacterized protein</fullName>
    </submittedName>
</protein>
<dbReference type="GeneID" id="136816452"/>
<name>A0A7M6DKR9_9CNID</name>
<reference evidence="2" key="1">
    <citation type="submission" date="2021-01" db="UniProtKB">
        <authorList>
            <consortium name="EnsemblMetazoa"/>
        </authorList>
    </citation>
    <scope>IDENTIFICATION</scope>
</reference>
<dbReference type="EnsemblMetazoa" id="CLYHEMT014233.1">
    <property type="protein sequence ID" value="CLYHEMP014233.1"/>
    <property type="gene ID" value="CLYHEMG014233"/>
</dbReference>
<accession>A0A7M6DKR9</accession>
<dbReference type="RefSeq" id="XP_066928881.1">
    <property type="nucleotide sequence ID" value="XM_067072780.1"/>
</dbReference>
<dbReference type="PANTHER" id="PTHR10974:SF39">
    <property type="entry name" value="E2F TRANSCRIPTION FACTOR CC-MB DOMAIN-CONTAINING PROTEIN"/>
    <property type="match status" value="1"/>
</dbReference>
<evidence type="ECO:0000313" key="3">
    <source>
        <dbReference type="Proteomes" id="UP000594262"/>
    </source>
</evidence>
<dbReference type="OrthoDB" id="5983664at2759"/>
<dbReference type="PANTHER" id="PTHR10974">
    <property type="entry name" value="FI08016P-RELATED"/>
    <property type="match status" value="1"/>
</dbReference>
<organism evidence="2 3">
    <name type="scientific">Clytia hemisphaerica</name>
    <dbReference type="NCBI Taxonomy" id="252671"/>
    <lineage>
        <taxon>Eukaryota</taxon>
        <taxon>Metazoa</taxon>
        <taxon>Cnidaria</taxon>
        <taxon>Hydrozoa</taxon>
        <taxon>Hydroidolina</taxon>
        <taxon>Leptothecata</taxon>
        <taxon>Obeliida</taxon>
        <taxon>Clytiidae</taxon>
        <taxon>Clytia</taxon>
    </lineage>
</organism>
<evidence type="ECO:0000313" key="2">
    <source>
        <dbReference type="EnsemblMetazoa" id="CLYHEMP014233.1"/>
    </source>
</evidence>
<feature type="transmembrane region" description="Helical" evidence="1">
    <location>
        <begin position="20"/>
        <end position="38"/>
    </location>
</feature>
<keyword evidence="1" id="KW-0812">Transmembrane</keyword>
<proteinExistence type="predicted"/>
<dbReference type="AlphaFoldDB" id="A0A7M6DKR9"/>
<evidence type="ECO:0000256" key="1">
    <source>
        <dbReference type="SAM" id="Phobius"/>
    </source>
</evidence>
<dbReference type="InterPro" id="IPR017850">
    <property type="entry name" value="Alkaline_phosphatase_core_sf"/>
</dbReference>
<keyword evidence="1" id="KW-1133">Transmembrane helix</keyword>
<dbReference type="Gene3D" id="3.40.720.10">
    <property type="entry name" value="Alkaline Phosphatase, subunit A"/>
    <property type="match status" value="1"/>
</dbReference>
<dbReference type="GO" id="GO:0005615">
    <property type="term" value="C:extracellular space"/>
    <property type="evidence" value="ECO:0007669"/>
    <property type="project" value="TreeGrafter"/>
</dbReference>
<dbReference type="Proteomes" id="UP000594262">
    <property type="component" value="Unplaced"/>
</dbReference>
<dbReference type="InterPro" id="IPR004245">
    <property type="entry name" value="DUF229"/>
</dbReference>